<evidence type="ECO:0000313" key="4">
    <source>
        <dbReference type="Proteomes" id="UP000054279"/>
    </source>
</evidence>
<feature type="region of interest" description="Disordered" evidence="1">
    <location>
        <begin position="889"/>
        <end position="912"/>
    </location>
</feature>
<organism evidence="3 4">
    <name type="scientific">Sphaerobolus stellatus (strain SS14)</name>
    <dbReference type="NCBI Taxonomy" id="990650"/>
    <lineage>
        <taxon>Eukaryota</taxon>
        <taxon>Fungi</taxon>
        <taxon>Dikarya</taxon>
        <taxon>Basidiomycota</taxon>
        <taxon>Agaricomycotina</taxon>
        <taxon>Agaricomycetes</taxon>
        <taxon>Phallomycetidae</taxon>
        <taxon>Geastrales</taxon>
        <taxon>Sphaerobolaceae</taxon>
        <taxon>Sphaerobolus</taxon>
    </lineage>
</organism>
<protein>
    <recommendedName>
        <fullName evidence="2">BHLH domain-containing protein</fullName>
    </recommendedName>
</protein>
<reference evidence="3 4" key="1">
    <citation type="submission" date="2014-06" db="EMBL/GenBank/DDBJ databases">
        <title>Evolutionary Origins and Diversification of the Mycorrhizal Mutualists.</title>
        <authorList>
            <consortium name="DOE Joint Genome Institute"/>
            <consortium name="Mycorrhizal Genomics Consortium"/>
            <person name="Kohler A."/>
            <person name="Kuo A."/>
            <person name="Nagy L.G."/>
            <person name="Floudas D."/>
            <person name="Copeland A."/>
            <person name="Barry K.W."/>
            <person name="Cichocki N."/>
            <person name="Veneault-Fourrey C."/>
            <person name="LaButti K."/>
            <person name="Lindquist E.A."/>
            <person name="Lipzen A."/>
            <person name="Lundell T."/>
            <person name="Morin E."/>
            <person name="Murat C."/>
            <person name="Riley R."/>
            <person name="Ohm R."/>
            <person name="Sun H."/>
            <person name="Tunlid A."/>
            <person name="Henrissat B."/>
            <person name="Grigoriev I.V."/>
            <person name="Hibbett D.S."/>
            <person name="Martin F."/>
        </authorList>
    </citation>
    <scope>NUCLEOTIDE SEQUENCE [LARGE SCALE GENOMIC DNA]</scope>
    <source>
        <strain evidence="3 4">SS14</strain>
    </source>
</reference>
<dbReference type="Pfam" id="PF00010">
    <property type="entry name" value="HLH"/>
    <property type="match status" value="1"/>
</dbReference>
<gene>
    <name evidence="3" type="ORF">M422DRAFT_29634</name>
</gene>
<feature type="compositionally biased region" description="Low complexity" evidence="1">
    <location>
        <begin position="280"/>
        <end position="298"/>
    </location>
</feature>
<dbReference type="AlphaFoldDB" id="A0A0C9VES0"/>
<dbReference type="PANTHER" id="PTHR47336">
    <property type="entry name" value="TRANSCRIPTION FACTOR HMS1-RELATED"/>
    <property type="match status" value="1"/>
</dbReference>
<dbReference type="PROSITE" id="PS50888">
    <property type="entry name" value="BHLH"/>
    <property type="match status" value="1"/>
</dbReference>
<dbReference type="InterPro" id="IPR011598">
    <property type="entry name" value="bHLH_dom"/>
</dbReference>
<feature type="compositionally biased region" description="Low complexity" evidence="1">
    <location>
        <begin position="158"/>
        <end position="172"/>
    </location>
</feature>
<evidence type="ECO:0000259" key="2">
    <source>
        <dbReference type="PROSITE" id="PS50888"/>
    </source>
</evidence>
<feature type="compositionally biased region" description="Polar residues" evidence="1">
    <location>
        <begin position="49"/>
        <end position="58"/>
    </location>
</feature>
<feature type="compositionally biased region" description="Low complexity" evidence="1">
    <location>
        <begin position="889"/>
        <end position="900"/>
    </location>
</feature>
<dbReference type="HOGENOM" id="CLU_012408_0_0_1"/>
<feature type="domain" description="BHLH" evidence="2">
    <location>
        <begin position="304"/>
        <end position="395"/>
    </location>
</feature>
<evidence type="ECO:0000256" key="1">
    <source>
        <dbReference type="SAM" id="MobiDB-lite"/>
    </source>
</evidence>
<feature type="region of interest" description="Disordered" evidence="1">
    <location>
        <begin position="436"/>
        <end position="507"/>
    </location>
</feature>
<dbReference type="SMART" id="SM00353">
    <property type="entry name" value="HLH"/>
    <property type="match status" value="1"/>
</dbReference>
<feature type="region of interest" description="Disordered" evidence="1">
    <location>
        <begin position="145"/>
        <end position="187"/>
    </location>
</feature>
<dbReference type="Proteomes" id="UP000054279">
    <property type="component" value="Unassembled WGS sequence"/>
</dbReference>
<feature type="region of interest" description="Disordered" evidence="1">
    <location>
        <begin position="26"/>
        <end position="58"/>
    </location>
</feature>
<dbReference type="EMBL" id="KN837111">
    <property type="protein sequence ID" value="KIJ45494.1"/>
    <property type="molecule type" value="Genomic_DNA"/>
</dbReference>
<name>A0A0C9VES0_SPHS4</name>
<dbReference type="Gene3D" id="4.10.280.10">
    <property type="entry name" value="Helix-loop-helix DNA-binding domain"/>
    <property type="match status" value="1"/>
</dbReference>
<proteinExistence type="predicted"/>
<dbReference type="OrthoDB" id="2133190at2759"/>
<feature type="compositionally biased region" description="Basic and acidic residues" evidence="1">
    <location>
        <begin position="901"/>
        <end position="912"/>
    </location>
</feature>
<feature type="compositionally biased region" description="Acidic residues" evidence="1">
    <location>
        <begin position="437"/>
        <end position="465"/>
    </location>
</feature>
<evidence type="ECO:0000313" key="3">
    <source>
        <dbReference type="EMBL" id="KIJ45494.1"/>
    </source>
</evidence>
<keyword evidence="4" id="KW-1185">Reference proteome</keyword>
<sequence>MDDDFDPSNDLAVAVDDALLTPIFHEDATSSSSNSSGSPRRHDEWSLPSYFSPTQSSASPLKPGLLNMNLDDISFSNLLQSAASNHMHPWATMDIDSAGDMSLGSIISDDSQYAIDPSSLHFGSYGVSQQDTQSSLDTMFQFTVTQPFEDTQVPTPTPASSSSESRDTSPSPAHTPSPPGSIASIDPNDLDLYAQRAREATGIVLAVKVPTHQSQQHPHMPISPVSPMLHESQVPPKVPIPRLRPTLGPGTGVPAPFNVKNSPKPESLPTPPSTDIPERQYSSAQSAPQPATNAPAQQLTKTGRPKTSHTTIERRYRTNLNARILALKRAVPALRILEKNLPQPQQGKGLTGASAPRWDFNDVINERGYVDGVKAAKKNSKGVVLGKAVEYIRALKRREIRLKREAEGLRALLTGLVGGAELLNEWEQDWRARFGGDEMDEVEEGEGDEDDEGDGEDDDEDDEDDGRSKKRKRGDTNSPSAPAVVVEKRKRGRPRKNPLPSTPQPVVLTTTQGPLPHLSLHPAGVQAQQTQQSTFFLAGIMLFNFFWTEGSAKATGGHEGTVLTHAATAPAVPASFWDFLTLSRVVNLLALTAILVPLVTPYLSRVFSSPSVEDLKEKETEAEGLNILQEKLELGSATGTARALFDRLASTIMLGMKPKDVASQLKAWRIVGGDLACRDAAVSTSFGTRMHAYLSYAKLVRSTMSSNAVTPSDCITLSFLIRSFSMSSAVAWWDKAKALLSQQGTERDNAILEQIVLDLGIEKAGDILILGMSEGAVSDSLKALDPVEIIAAHIVKERMKEVAREQFVDVVLKTNASSNHPSSALSHSQLISASRILGSQVAELGKLLDRLQRGCPAEDLLPSSPSSSTAGLGMDSELEFDFEFGWSSGGSSASDSGSDAGNHDEEKSSSVPHHDEAKLFLMATVLYMRVCADASFSISDIEKAKESLALRRALASEVFDSEEVEEARDKVVDLLAEC</sequence>
<dbReference type="PANTHER" id="PTHR47336:SF2">
    <property type="entry name" value="TRANSCRIPTION FACTOR HMS1-RELATED"/>
    <property type="match status" value="1"/>
</dbReference>
<dbReference type="SUPFAM" id="SSF47459">
    <property type="entry name" value="HLH, helix-loop-helix DNA-binding domain"/>
    <property type="match status" value="1"/>
</dbReference>
<dbReference type="InterPro" id="IPR052099">
    <property type="entry name" value="Regulatory_TF_Diverse"/>
</dbReference>
<dbReference type="GO" id="GO:0046983">
    <property type="term" value="F:protein dimerization activity"/>
    <property type="evidence" value="ECO:0007669"/>
    <property type="project" value="InterPro"/>
</dbReference>
<dbReference type="InterPro" id="IPR036638">
    <property type="entry name" value="HLH_DNA-bd_sf"/>
</dbReference>
<accession>A0A0C9VES0</accession>
<feature type="region of interest" description="Disordered" evidence="1">
    <location>
        <begin position="242"/>
        <end position="314"/>
    </location>
</feature>